<dbReference type="PROSITE" id="PS50271">
    <property type="entry name" value="ZF_UBP"/>
    <property type="match status" value="1"/>
</dbReference>
<dbReference type="Gene3D" id="3.30.40.10">
    <property type="entry name" value="Zinc/RING finger domain, C3HC4 (zinc finger)"/>
    <property type="match status" value="1"/>
</dbReference>
<dbReference type="RefSeq" id="WP_167982487.1">
    <property type="nucleotide sequence ID" value="NZ_JAATEJ010000005.1"/>
</dbReference>
<feature type="domain" description="UBP-type" evidence="2">
    <location>
        <begin position="1"/>
        <end position="101"/>
    </location>
</feature>
<proteinExistence type="predicted"/>
<protein>
    <submittedName>
        <fullName evidence="3">UBP-type zinc finger domain-containing protein</fullName>
    </submittedName>
</protein>
<name>A0ABX0ZKS1_9ACTN</name>
<organism evidence="3 4">
    <name type="scientific">Actinacidiphila epipremni</name>
    <dbReference type="NCBI Taxonomy" id="2053013"/>
    <lineage>
        <taxon>Bacteria</taxon>
        <taxon>Bacillati</taxon>
        <taxon>Actinomycetota</taxon>
        <taxon>Actinomycetes</taxon>
        <taxon>Kitasatosporales</taxon>
        <taxon>Streptomycetaceae</taxon>
        <taxon>Actinacidiphila</taxon>
    </lineage>
</organism>
<dbReference type="Pfam" id="PF02148">
    <property type="entry name" value="zf-UBP"/>
    <property type="match status" value="1"/>
</dbReference>
<keyword evidence="4" id="KW-1185">Reference proteome</keyword>
<feature type="region of interest" description="Disordered" evidence="1">
    <location>
        <begin position="86"/>
        <end position="118"/>
    </location>
</feature>
<dbReference type="InterPro" id="IPR013083">
    <property type="entry name" value="Znf_RING/FYVE/PHD"/>
</dbReference>
<reference evidence="3 4" key="1">
    <citation type="submission" date="2020-03" db="EMBL/GenBank/DDBJ databases">
        <title>WGS of actinomycetes isolated from Thailand.</title>
        <authorList>
            <person name="Thawai C."/>
        </authorList>
    </citation>
    <scope>NUCLEOTIDE SEQUENCE [LARGE SCALE GENOMIC DNA]</scope>
    <source>
        <strain evidence="3 4">PRB2-1</strain>
    </source>
</reference>
<evidence type="ECO:0000259" key="2">
    <source>
        <dbReference type="PROSITE" id="PS50271"/>
    </source>
</evidence>
<accession>A0ABX0ZKS1</accession>
<evidence type="ECO:0000313" key="3">
    <source>
        <dbReference type="EMBL" id="NJP43635.1"/>
    </source>
</evidence>
<dbReference type="EMBL" id="JAATEJ010000005">
    <property type="protein sequence ID" value="NJP43635.1"/>
    <property type="molecule type" value="Genomic_DNA"/>
</dbReference>
<dbReference type="Proteomes" id="UP000734511">
    <property type="component" value="Unassembled WGS sequence"/>
</dbReference>
<evidence type="ECO:0000313" key="4">
    <source>
        <dbReference type="Proteomes" id="UP000734511"/>
    </source>
</evidence>
<dbReference type="InterPro" id="IPR001607">
    <property type="entry name" value="Znf_UBP"/>
</dbReference>
<comment type="caution">
    <text evidence="3">The sequence shown here is derived from an EMBL/GenBank/DDBJ whole genome shotgun (WGS) entry which is preliminary data.</text>
</comment>
<sequence length="118" mass="12674">MSTASTPGIDPSVPPSGDGCAECESAGGWWLHLRRCTACGHVGCCDSSPSQHAGAHARATGHDVIRSYEPGESWFWNYRTESYVEDGPDLTPPLHHPTDQPTPGPAGRVPEGWRSQLH</sequence>
<evidence type="ECO:0000256" key="1">
    <source>
        <dbReference type="SAM" id="MobiDB-lite"/>
    </source>
</evidence>
<feature type="compositionally biased region" description="Pro residues" evidence="1">
    <location>
        <begin position="90"/>
        <end position="104"/>
    </location>
</feature>
<gene>
    <name evidence="3" type="ORF">HCN08_09510</name>
</gene>
<dbReference type="SUPFAM" id="SSF57850">
    <property type="entry name" value="RING/U-box"/>
    <property type="match status" value="1"/>
</dbReference>
<feature type="region of interest" description="Disordered" evidence="1">
    <location>
        <begin position="1"/>
        <end position="22"/>
    </location>
</feature>